<evidence type="ECO:0000256" key="5">
    <source>
        <dbReference type="ARBA" id="ARBA00022692"/>
    </source>
</evidence>
<dbReference type="RefSeq" id="WP_179820951.1">
    <property type="nucleotide sequence ID" value="NZ_JACCFS010000001.1"/>
</dbReference>
<feature type="domain" description="Major facilitator superfamily (MFS) profile" evidence="12">
    <location>
        <begin position="15"/>
        <end position="423"/>
    </location>
</feature>
<comment type="subcellular location">
    <subcellularLocation>
        <location evidence="1">Cell membrane</location>
        <topology evidence="1">Multi-pass membrane protein</topology>
    </subcellularLocation>
</comment>
<proteinExistence type="inferred from homology"/>
<feature type="transmembrane region" description="Helical" evidence="11">
    <location>
        <begin position="279"/>
        <end position="300"/>
    </location>
</feature>
<dbReference type="GO" id="GO:0005886">
    <property type="term" value="C:plasma membrane"/>
    <property type="evidence" value="ECO:0007669"/>
    <property type="project" value="UniProtKB-SubCell"/>
</dbReference>
<dbReference type="Gene3D" id="1.20.1250.20">
    <property type="entry name" value="MFS general substrate transporter like domains"/>
    <property type="match status" value="2"/>
</dbReference>
<dbReference type="PROSITE" id="PS50850">
    <property type="entry name" value="MFS"/>
    <property type="match status" value="1"/>
</dbReference>
<evidence type="ECO:0000256" key="2">
    <source>
        <dbReference type="ARBA" id="ARBA00008240"/>
    </source>
</evidence>
<evidence type="ECO:0000256" key="10">
    <source>
        <dbReference type="ARBA" id="ARBA00039918"/>
    </source>
</evidence>
<evidence type="ECO:0000259" key="12">
    <source>
        <dbReference type="PROSITE" id="PS50850"/>
    </source>
</evidence>
<dbReference type="SUPFAM" id="SSF103473">
    <property type="entry name" value="MFS general substrate transporter"/>
    <property type="match status" value="1"/>
</dbReference>
<keyword evidence="14" id="KW-1185">Reference proteome</keyword>
<protein>
    <recommendedName>
        <fullName evidence="10">Putative proline/betaine transporter</fullName>
    </recommendedName>
</protein>
<feature type="transmembrane region" description="Helical" evidence="11">
    <location>
        <begin position="400"/>
        <end position="418"/>
    </location>
</feature>
<evidence type="ECO:0000256" key="3">
    <source>
        <dbReference type="ARBA" id="ARBA00022448"/>
    </source>
</evidence>
<evidence type="ECO:0000256" key="7">
    <source>
        <dbReference type="ARBA" id="ARBA00022989"/>
    </source>
</evidence>
<accession>A0A7Z0J8Q2</accession>
<feature type="transmembrane region" description="Helical" evidence="11">
    <location>
        <begin position="89"/>
        <end position="107"/>
    </location>
</feature>
<sequence length="432" mass="45754">MTHRTSLTSAHPARAATAAFVGTTIEWFDFYIYATAASLVFATMFFPEGVDPVVGLMASFATFSVGFFARPLGGIVFGHFGDRLGRKSALVVTLLMMGTATFCVGLLPTYEQVGFVAPLLLVVLRFVQGIAVGGEWGGAVLMAVEHAPERHKTFYGSFAQLGNPAGALLATGSFGLITAWDTDLLYTWGWRLPFLASIVLVLVGLFIRLKVEESPVFAAVQEGTGEPEGLPVREAVRTSWRSLLLGIGVLPVAVGGYYVVTTFLQAYGVTEVGISEQVILNGLTLAAFVELVATLGVSWLGDRFGTVRVVTVGLAAVAVLALPQFLVMSTGSTALILLMLCVMRLAMATVYGPIARVLAQMYPPRVRYTAISIAYQVAGALFGGLSPLVCTALFAATGSILPVVGLLVAMALVSIVCLHRAPRHRDAELLSA</sequence>
<dbReference type="CDD" id="cd17369">
    <property type="entry name" value="MFS_ShiA_like"/>
    <property type="match status" value="1"/>
</dbReference>
<dbReference type="Proteomes" id="UP000572051">
    <property type="component" value="Unassembled WGS sequence"/>
</dbReference>
<evidence type="ECO:0000256" key="6">
    <source>
        <dbReference type="ARBA" id="ARBA00022847"/>
    </source>
</evidence>
<feature type="transmembrane region" description="Helical" evidence="11">
    <location>
        <begin position="53"/>
        <end position="77"/>
    </location>
</feature>
<keyword evidence="5 11" id="KW-0812">Transmembrane</keyword>
<comment type="caution">
    <text evidence="13">The sequence shown here is derived from an EMBL/GenBank/DDBJ whole genome shotgun (WGS) entry which is preliminary data.</text>
</comment>
<evidence type="ECO:0000256" key="8">
    <source>
        <dbReference type="ARBA" id="ARBA00023136"/>
    </source>
</evidence>
<feature type="transmembrane region" description="Helical" evidence="11">
    <location>
        <begin position="243"/>
        <end position="267"/>
    </location>
</feature>
<reference evidence="13 14" key="1">
    <citation type="submission" date="2020-07" db="EMBL/GenBank/DDBJ databases">
        <title>Sequencing the genomes of 1000 actinobacteria strains.</title>
        <authorList>
            <person name="Klenk H.-P."/>
        </authorList>
    </citation>
    <scope>NUCLEOTIDE SEQUENCE [LARGE SCALE GENOMIC DNA]</scope>
    <source>
        <strain evidence="13 14">DSM 44442</strain>
    </source>
</reference>
<feature type="transmembrane region" description="Helical" evidence="11">
    <location>
        <begin position="307"/>
        <end position="327"/>
    </location>
</feature>
<organism evidence="13 14">
    <name type="scientific">Nocardiopsis aegyptia</name>
    <dbReference type="NCBI Taxonomy" id="220378"/>
    <lineage>
        <taxon>Bacteria</taxon>
        <taxon>Bacillati</taxon>
        <taxon>Actinomycetota</taxon>
        <taxon>Actinomycetes</taxon>
        <taxon>Streptosporangiales</taxon>
        <taxon>Nocardiopsidaceae</taxon>
        <taxon>Nocardiopsis</taxon>
    </lineage>
</organism>
<dbReference type="AlphaFoldDB" id="A0A7Z0J8Q2"/>
<comment type="similarity">
    <text evidence="2">Belongs to the major facilitator superfamily. Metabolite:H+ Symporter (MHS) family (TC 2.A.1.6) family.</text>
</comment>
<name>A0A7Z0J8Q2_9ACTN</name>
<dbReference type="Pfam" id="PF07690">
    <property type="entry name" value="MFS_1"/>
    <property type="match status" value="1"/>
</dbReference>
<keyword evidence="7 11" id="KW-1133">Transmembrane helix</keyword>
<dbReference type="InterPro" id="IPR011701">
    <property type="entry name" value="MFS"/>
</dbReference>
<gene>
    <name evidence="13" type="ORF">HNR10_000838</name>
</gene>
<evidence type="ECO:0000313" key="14">
    <source>
        <dbReference type="Proteomes" id="UP000572051"/>
    </source>
</evidence>
<keyword evidence="6" id="KW-0769">Symport</keyword>
<evidence type="ECO:0000256" key="11">
    <source>
        <dbReference type="SAM" id="Phobius"/>
    </source>
</evidence>
<feature type="transmembrane region" description="Helical" evidence="11">
    <location>
        <begin position="188"/>
        <end position="207"/>
    </location>
</feature>
<keyword evidence="4" id="KW-1003">Cell membrane</keyword>
<keyword evidence="8 11" id="KW-0472">Membrane</keyword>
<evidence type="ECO:0000313" key="13">
    <source>
        <dbReference type="EMBL" id="NYJ32957.1"/>
    </source>
</evidence>
<dbReference type="InterPro" id="IPR020846">
    <property type="entry name" value="MFS_dom"/>
</dbReference>
<evidence type="ECO:0000256" key="4">
    <source>
        <dbReference type="ARBA" id="ARBA00022475"/>
    </source>
</evidence>
<feature type="transmembrane region" description="Helical" evidence="11">
    <location>
        <begin position="30"/>
        <end position="47"/>
    </location>
</feature>
<dbReference type="PANTHER" id="PTHR43045">
    <property type="entry name" value="SHIKIMATE TRANSPORTER"/>
    <property type="match status" value="1"/>
</dbReference>
<comment type="function">
    <text evidence="9">May be a proton symporter involved in the uptake of osmolytes such as proline and glycine betaine.</text>
</comment>
<feature type="transmembrane region" description="Helical" evidence="11">
    <location>
        <begin position="119"/>
        <end position="144"/>
    </location>
</feature>
<feature type="transmembrane region" description="Helical" evidence="11">
    <location>
        <begin position="373"/>
        <end position="394"/>
    </location>
</feature>
<keyword evidence="3" id="KW-0813">Transport</keyword>
<feature type="transmembrane region" description="Helical" evidence="11">
    <location>
        <begin position="165"/>
        <end position="182"/>
    </location>
</feature>
<dbReference type="PANTHER" id="PTHR43045:SF1">
    <property type="entry name" value="SHIKIMATE TRANSPORTER"/>
    <property type="match status" value="1"/>
</dbReference>
<dbReference type="InterPro" id="IPR036259">
    <property type="entry name" value="MFS_trans_sf"/>
</dbReference>
<evidence type="ECO:0000256" key="1">
    <source>
        <dbReference type="ARBA" id="ARBA00004651"/>
    </source>
</evidence>
<feature type="transmembrane region" description="Helical" evidence="11">
    <location>
        <begin position="333"/>
        <end position="352"/>
    </location>
</feature>
<dbReference type="GO" id="GO:0015293">
    <property type="term" value="F:symporter activity"/>
    <property type="evidence" value="ECO:0007669"/>
    <property type="project" value="UniProtKB-KW"/>
</dbReference>
<dbReference type="FunFam" id="1.20.1250.20:FF:000001">
    <property type="entry name" value="Dicarboxylate MFS transporter"/>
    <property type="match status" value="1"/>
</dbReference>
<dbReference type="EMBL" id="JACCFS010000001">
    <property type="protein sequence ID" value="NYJ32957.1"/>
    <property type="molecule type" value="Genomic_DNA"/>
</dbReference>
<evidence type="ECO:0000256" key="9">
    <source>
        <dbReference type="ARBA" id="ARBA00037295"/>
    </source>
</evidence>